<reference evidence="1 2" key="1">
    <citation type="journal article" date="2018" name="Front. Plant Sci.">
        <title>Red Clover (Trifolium pratense) and Zigzag Clover (T. medium) - A Picture of Genomic Similarities and Differences.</title>
        <authorList>
            <person name="Dluhosova J."/>
            <person name="Istvanek J."/>
            <person name="Nedelnik J."/>
            <person name="Repkova J."/>
        </authorList>
    </citation>
    <scope>NUCLEOTIDE SEQUENCE [LARGE SCALE GENOMIC DNA]</scope>
    <source>
        <strain evidence="2">cv. 10/8</strain>
        <tissue evidence="1">Leaf</tissue>
    </source>
</reference>
<name>A0A392VLK7_9FABA</name>
<comment type="caution">
    <text evidence="1">The sequence shown here is derived from an EMBL/GenBank/DDBJ whole genome shotgun (WGS) entry which is preliminary data.</text>
</comment>
<dbReference type="Proteomes" id="UP000265520">
    <property type="component" value="Unassembled WGS sequence"/>
</dbReference>
<sequence>MFQISVFRVLWYKFSEARRNDDEFL</sequence>
<keyword evidence="2" id="KW-1185">Reference proteome</keyword>
<evidence type="ECO:0000313" key="1">
    <source>
        <dbReference type="EMBL" id="MCI88777.1"/>
    </source>
</evidence>
<dbReference type="AlphaFoldDB" id="A0A392VLK7"/>
<organism evidence="1 2">
    <name type="scientific">Trifolium medium</name>
    <dbReference type="NCBI Taxonomy" id="97028"/>
    <lineage>
        <taxon>Eukaryota</taxon>
        <taxon>Viridiplantae</taxon>
        <taxon>Streptophyta</taxon>
        <taxon>Embryophyta</taxon>
        <taxon>Tracheophyta</taxon>
        <taxon>Spermatophyta</taxon>
        <taxon>Magnoliopsida</taxon>
        <taxon>eudicotyledons</taxon>
        <taxon>Gunneridae</taxon>
        <taxon>Pentapetalae</taxon>
        <taxon>rosids</taxon>
        <taxon>fabids</taxon>
        <taxon>Fabales</taxon>
        <taxon>Fabaceae</taxon>
        <taxon>Papilionoideae</taxon>
        <taxon>50 kb inversion clade</taxon>
        <taxon>NPAAA clade</taxon>
        <taxon>Hologalegina</taxon>
        <taxon>IRL clade</taxon>
        <taxon>Trifolieae</taxon>
        <taxon>Trifolium</taxon>
    </lineage>
</organism>
<feature type="non-terminal residue" evidence="1">
    <location>
        <position position="25"/>
    </location>
</feature>
<dbReference type="EMBL" id="LXQA011202095">
    <property type="protein sequence ID" value="MCI88777.1"/>
    <property type="molecule type" value="Genomic_DNA"/>
</dbReference>
<proteinExistence type="predicted"/>
<evidence type="ECO:0000313" key="2">
    <source>
        <dbReference type="Proteomes" id="UP000265520"/>
    </source>
</evidence>
<protein>
    <submittedName>
        <fullName evidence="1">Uncharacterized protein</fullName>
    </submittedName>
</protein>
<accession>A0A392VLK7</accession>